<keyword evidence="4" id="KW-1185">Reference proteome</keyword>
<protein>
    <recommendedName>
        <fullName evidence="2">TTI1 N-terminal TPR domain-containing protein</fullName>
    </recommendedName>
</protein>
<dbReference type="EMBL" id="HG002236">
    <property type="protein sequence ID" value="CDF40720.1"/>
    <property type="molecule type" value="Genomic_DNA"/>
</dbReference>
<dbReference type="Pfam" id="PF24173">
    <property type="entry name" value="TPR_TTI1_N"/>
    <property type="match status" value="1"/>
</dbReference>
<gene>
    <name evidence="3" type="ORF">CHC_T00007366001</name>
</gene>
<dbReference type="GeneID" id="17318733"/>
<name>R7QTL7_CHOCR</name>
<dbReference type="AlphaFoldDB" id="R7QTL7"/>
<dbReference type="KEGG" id="ccp:CHC_T00007366001"/>
<proteinExistence type="predicted"/>
<reference evidence="4" key="1">
    <citation type="journal article" date="2013" name="Proc. Natl. Acad. Sci. U.S.A.">
        <title>Genome structure and metabolic features in the red seaweed Chondrus crispus shed light on evolution of the Archaeplastida.</title>
        <authorList>
            <person name="Collen J."/>
            <person name="Porcel B."/>
            <person name="Carre W."/>
            <person name="Ball S.G."/>
            <person name="Chaparro C."/>
            <person name="Tonon T."/>
            <person name="Barbeyron T."/>
            <person name="Michel G."/>
            <person name="Noel B."/>
            <person name="Valentin K."/>
            <person name="Elias M."/>
            <person name="Artiguenave F."/>
            <person name="Arun A."/>
            <person name="Aury J.M."/>
            <person name="Barbosa-Neto J.F."/>
            <person name="Bothwell J.H."/>
            <person name="Bouget F.Y."/>
            <person name="Brillet L."/>
            <person name="Cabello-Hurtado F."/>
            <person name="Capella-Gutierrez S."/>
            <person name="Charrier B."/>
            <person name="Cladiere L."/>
            <person name="Cock J.M."/>
            <person name="Coelho S.M."/>
            <person name="Colleoni C."/>
            <person name="Czjzek M."/>
            <person name="Da Silva C."/>
            <person name="Delage L."/>
            <person name="Denoeud F."/>
            <person name="Deschamps P."/>
            <person name="Dittami S.M."/>
            <person name="Gabaldon T."/>
            <person name="Gachon C.M."/>
            <person name="Groisillier A."/>
            <person name="Herve C."/>
            <person name="Jabbari K."/>
            <person name="Katinka M."/>
            <person name="Kloareg B."/>
            <person name="Kowalczyk N."/>
            <person name="Labadie K."/>
            <person name="Leblanc C."/>
            <person name="Lopez P.J."/>
            <person name="McLachlan D.H."/>
            <person name="Meslet-Cladiere L."/>
            <person name="Moustafa A."/>
            <person name="Nehr Z."/>
            <person name="Nyvall Collen P."/>
            <person name="Panaud O."/>
            <person name="Partensky F."/>
            <person name="Poulain J."/>
            <person name="Rensing S.A."/>
            <person name="Rousvoal S."/>
            <person name="Samson G."/>
            <person name="Symeonidi A."/>
            <person name="Weissenbach J."/>
            <person name="Zambounis A."/>
            <person name="Wincker P."/>
            <person name="Boyen C."/>
        </authorList>
    </citation>
    <scope>NUCLEOTIDE SEQUENCE [LARGE SCALE GENOMIC DNA]</scope>
    <source>
        <strain evidence="4">cv. Stackhouse</strain>
    </source>
</reference>
<dbReference type="PROSITE" id="PS50096">
    <property type="entry name" value="IQ"/>
    <property type="match status" value="1"/>
</dbReference>
<feature type="compositionally biased region" description="Polar residues" evidence="1">
    <location>
        <begin position="834"/>
        <end position="844"/>
    </location>
</feature>
<evidence type="ECO:0000259" key="2">
    <source>
        <dbReference type="Pfam" id="PF24173"/>
    </source>
</evidence>
<dbReference type="PANTHER" id="PTHR18460:SF3">
    <property type="entry name" value="TELO2-INTERACTING PROTEIN 1 HOMOLOG"/>
    <property type="match status" value="1"/>
</dbReference>
<dbReference type="InterPro" id="IPR057566">
    <property type="entry name" value="TPR_TTI1_N"/>
</dbReference>
<dbReference type="Gramene" id="CDF40720">
    <property type="protein sequence ID" value="CDF40720"/>
    <property type="gene ID" value="CHC_T00007366001"/>
</dbReference>
<dbReference type="InterPro" id="IPR052587">
    <property type="entry name" value="TELO2-interacting_protein_1"/>
</dbReference>
<dbReference type="SUPFAM" id="SSF48371">
    <property type="entry name" value="ARM repeat"/>
    <property type="match status" value="1"/>
</dbReference>
<accession>R7QTL7</accession>
<evidence type="ECO:0000313" key="3">
    <source>
        <dbReference type="EMBL" id="CDF40720.1"/>
    </source>
</evidence>
<dbReference type="OrthoDB" id="10476062at2759"/>
<dbReference type="InterPro" id="IPR011989">
    <property type="entry name" value="ARM-like"/>
</dbReference>
<organism evidence="3 4">
    <name type="scientific">Chondrus crispus</name>
    <name type="common">Carrageen Irish moss</name>
    <name type="synonym">Polymorpha crispa</name>
    <dbReference type="NCBI Taxonomy" id="2769"/>
    <lineage>
        <taxon>Eukaryota</taxon>
        <taxon>Rhodophyta</taxon>
        <taxon>Florideophyceae</taxon>
        <taxon>Rhodymeniophycidae</taxon>
        <taxon>Gigartinales</taxon>
        <taxon>Gigartinaceae</taxon>
        <taxon>Chondrus</taxon>
    </lineage>
</organism>
<feature type="region of interest" description="Disordered" evidence="1">
    <location>
        <begin position="834"/>
        <end position="855"/>
    </location>
</feature>
<evidence type="ECO:0000313" key="4">
    <source>
        <dbReference type="Proteomes" id="UP000012073"/>
    </source>
</evidence>
<feature type="region of interest" description="Disordered" evidence="1">
    <location>
        <begin position="290"/>
        <end position="312"/>
    </location>
</feature>
<dbReference type="InterPro" id="IPR016024">
    <property type="entry name" value="ARM-type_fold"/>
</dbReference>
<sequence>MPAPRSQAELSGLVSELATLPHTFAELHSATRNSSLVSLRESVRSRNLPASVRTLVLRTVSRLLGPSSPPENSSWTALPLWNEETLRSLFALLVDALDGDGFDAQENKLSQLPVTENHGGDRLSSFGKLMLTSEEQDALAAENSASESEEESLFPCVASIFPSPPEVPFSLQSALAASEQAQLAAAHVSHALAITGRHERAPAVRKAAFLALSALVRSMPEDLLAAFLPGLVSNMARVLQNSALDQAPILVAALDTLVSIVYGVFPPKEITHAAVNGHERSFAEALEEHRIRESPTGSAREGATGMAGVADTPHVEKSSRTSLLIARNASWSAAASREVSLRLRLFLESQTGPSCHNSVRARLAVARFVRISLMDTSSLSVDQRTRCLLIFALVELAGDEYPIIKNEALRAFKKLVKVGEVRLREIETCFKAVLTCVNRQDAFVIVGKARESDEVILGNDGSASKNIAECTIACLLKRKDETFRVKVCKGFLRIFLPSHDIQSERASFIVTPSDFAFSLVRVGISGFCEMLMSTHQVLWNESGDPEDQQFLKLSNVVLETSSQIGRAGLLSSIFTTLLSHGSKNEDGEEDPGSGESARRTDSFHFGSAFKSRAHAVLILQAAVRGAIARKEIPTNEMKEHVNHVMQCARDVLGTMTCFFLPAFEHDVSDGLTSVDDTMISLKHCILHCMSALIQDMSDMYERQLSKPLSSDVVLLVLISLLKDVSHGEKGIHNAAHTTLDKIGKTVRCSNARALLGRHLNYLISRVGRHLEERWAIDVLTFIIGTRGDAVSEEAILLLDSTLRDLNNNLAGAGNSRALKSLGAIESVLATAVRQSRTTTSQNKGTEPPAMYSSGKKESNSELHIAMLRKKLLYYCTDDMAYYHDLSAKEQTEAEMEEKLNEDNFVRNAFEQVALNTLDGMRDLLVGRPWNVRAAALGCATWAVYLLEDNQTELLPHAATILPLIPDQFAVLQGKLSKREGLLQRMNQRRLRGRENAEQVDELVKYLNGKGTELPVVIKACTLLSALAQCAGGFIRNRFVKLIYPKMRPLLRLASFFPTLLMSATMNSSGNPIPPPSYGAMSASDACLEAISSMANVLPESLAPHASSIVKYLAVYFDSRNDPRLNDKRNERHLNRSMIRHERERWEKRAQWAESIVLRLKEVNAGDVLTGLLCSDKSTPTTVQCRKASLHSTQVRSNRSVMP</sequence>
<dbReference type="Proteomes" id="UP000012073">
    <property type="component" value="Unassembled WGS sequence"/>
</dbReference>
<dbReference type="GO" id="GO:0005737">
    <property type="term" value="C:cytoplasm"/>
    <property type="evidence" value="ECO:0007669"/>
    <property type="project" value="TreeGrafter"/>
</dbReference>
<dbReference type="RefSeq" id="XP_005711014.1">
    <property type="nucleotide sequence ID" value="XM_005710957.1"/>
</dbReference>
<evidence type="ECO:0000256" key="1">
    <source>
        <dbReference type="SAM" id="MobiDB-lite"/>
    </source>
</evidence>
<dbReference type="PANTHER" id="PTHR18460">
    <property type="entry name" value="TEL2 INTERACTING PROTEIN 1 TTI1 FAMILY MEMBER"/>
    <property type="match status" value="1"/>
</dbReference>
<dbReference type="Gene3D" id="1.25.10.10">
    <property type="entry name" value="Leucine-rich Repeat Variant"/>
    <property type="match status" value="1"/>
</dbReference>
<feature type="domain" description="TTI1 N-terminal TPR" evidence="2">
    <location>
        <begin position="130"/>
        <end position="400"/>
    </location>
</feature>